<comment type="caution">
    <text evidence="1">The sequence shown here is derived from an EMBL/GenBank/DDBJ whole genome shotgun (WGS) entry which is preliminary data.</text>
</comment>
<evidence type="ECO:0000313" key="1">
    <source>
        <dbReference type="EMBL" id="TDQ81251.1"/>
    </source>
</evidence>
<dbReference type="EMBL" id="SNYV01000004">
    <property type="protein sequence ID" value="TDQ81251.1"/>
    <property type="molecule type" value="Genomic_DNA"/>
</dbReference>
<dbReference type="AlphaFoldDB" id="A0A4V3DEG7"/>
<sequence length="94" mass="11084">MYLYNISIIIEESQHQELLPWIQQSWAPALPAEVKLLKMLNSPHEGHTYCVQLIASDENDIQQFQSEHLLSLQNYITQHHNEKAFIFDSVMQYL</sequence>
<proteinExistence type="predicted"/>
<protein>
    <submittedName>
        <fullName evidence="1">Uncharacterized protein DUF4286</fullName>
    </submittedName>
</protein>
<dbReference type="InterPro" id="IPR025563">
    <property type="entry name" value="DUF4286"/>
</dbReference>
<gene>
    <name evidence="1" type="ORF">CLV99_0372</name>
</gene>
<name>A0A4V3DEG7_9SPHI</name>
<dbReference type="Pfam" id="PF14114">
    <property type="entry name" value="DUF4286"/>
    <property type="match status" value="1"/>
</dbReference>
<dbReference type="RefSeq" id="WP_133582782.1">
    <property type="nucleotide sequence ID" value="NZ_SNYV01000004.1"/>
</dbReference>
<accession>A0A4V3DEG7</accession>
<keyword evidence="2" id="KW-1185">Reference proteome</keyword>
<organism evidence="1 2">
    <name type="scientific">Sphingobacterium yanglingense</name>
    <dbReference type="NCBI Taxonomy" id="1437280"/>
    <lineage>
        <taxon>Bacteria</taxon>
        <taxon>Pseudomonadati</taxon>
        <taxon>Bacteroidota</taxon>
        <taxon>Sphingobacteriia</taxon>
        <taxon>Sphingobacteriales</taxon>
        <taxon>Sphingobacteriaceae</taxon>
        <taxon>Sphingobacterium</taxon>
    </lineage>
</organism>
<reference evidence="1 2" key="1">
    <citation type="submission" date="2019-03" db="EMBL/GenBank/DDBJ databases">
        <title>Genomic Encyclopedia of Archaeal and Bacterial Type Strains, Phase II (KMG-II): from individual species to whole genera.</title>
        <authorList>
            <person name="Goeker M."/>
        </authorList>
    </citation>
    <scope>NUCLEOTIDE SEQUENCE [LARGE SCALE GENOMIC DNA]</scope>
    <source>
        <strain evidence="1 2">DSM 28353</strain>
    </source>
</reference>
<dbReference type="Proteomes" id="UP000295292">
    <property type="component" value="Unassembled WGS sequence"/>
</dbReference>
<evidence type="ECO:0000313" key="2">
    <source>
        <dbReference type="Proteomes" id="UP000295292"/>
    </source>
</evidence>
<dbReference type="OrthoDB" id="1121837at2"/>